<accession>A0AAE1I7G2</accession>
<organism evidence="2 3">
    <name type="scientific">Frankliniella fusca</name>
    <dbReference type="NCBI Taxonomy" id="407009"/>
    <lineage>
        <taxon>Eukaryota</taxon>
        <taxon>Metazoa</taxon>
        <taxon>Ecdysozoa</taxon>
        <taxon>Arthropoda</taxon>
        <taxon>Hexapoda</taxon>
        <taxon>Insecta</taxon>
        <taxon>Pterygota</taxon>
        <taxon>Neoptera</taxon>
        <taxon>Paraneoptera</taxon>
        <taxon>Thysanoptera</taxon>
        <taxon>Terebrantia</taxon>
        <taxon>Thripoidea</taxon>
        <taxon>Thripidae</taxon>
        <taxon>Frankliniella</taxon>
    </lineage>
</organism>
<protein>
    <submittedName>
        <fullName evidence="2">Nuclease S1</fullName>
    </submittedName>
</protein>
<evidence type="ECO:0000256" key="1">
    <source>
        <dbReference type="SAM" id="MobiDB-lite"/>
    </source>
</evidence>
<feature type="non-terminal residue" evidence="2">
    <location>
        <position position="1"/>
    </location>
</feature>
<name>A0AAE1I7G2_9NEOP</name>
<gene>
    <name evidence="2" type="ORF">KUF71_017852</name>
</gene>
<keyword evidence="3" id="KW-1185">Reference proteome</keyword>
<evidence type="ECO:0000313" key="3">
    <source>
        <dbReference type="Proteomes" id="UP001219518"/>
    </source>
</evidence>
<reference evidence="2" key="2">
    <citation type="journal article" date="2023" name="BMC Genomics">
        <title>Pest status, molecular evolution, and epigenetic factors derived from the genome assembly of Frankliniella fusca, a thysanopteran phytovirus vector.</title>
        <authorList>
            <person name="Catto M.A."/>
            <person name="Labadie P.E."/>
            <person name="Jacobson A.L."/>
            <person name="Kennedy G.G."/>
            <person name="Srinivasan R."/>
            <person name="Hunt B.G."/>
        </authorList>
    </citation>
    <scope>NUCLEOTIDE SEQUENCE</scope>
    <source>
        <strain evidence="2">PL_HMW_Pooled</strain>
    </source>
</reference>
<proteinExistence type="predicted"/>
<dbReference type="Proteomes" id="UP001219518">
    <property type="component" value="Unassembled WGS sequence"/>
</dbReference>
<dbReference type="EMBL" id="JAHWGI010001444">
    <property type="protein sequence ID" value="KAK3933264.1"/>
    <property type="molecule type" value="Genomic_DNA"/>
</dbReference>
<evidence type="ECO:0000313" key="2">
    <source>
        <dbReference type="EMBL" id="KAK3933264.1"/>
    </source>
</evidence>
<sequence>MGLKKKHCAVSSCSAYAVDRGLENSFPLSCGQDQVPTLDSKCGQCGCGVHSIQNCSYLSLCVSGPFRRENVLRLVSLSAAKHTVHTIFPADHRSMCHSTNNHFSQIQPARRKIFSNWQSSPLSTNPGGMSSIQPNSNTVGVVSDKKVLELAKTGQVS</sequence>
<reference evidence="2" key="1">
    <citation type="submission" date="2021-07" db="EMBL/GenBank/DDBJ databases">
        <authorList>
            <person name="Catto M.A."/>
            <person name="Jacobson A."/>
            <person name="Kennedy G."/>
            <person name="Labadie P."/>
            <person name="Hunt B.G."/>
            <person name="Srinivasan R."/>
        </authorList>
    </citation>
    <scope>NUCLEOTIDE SEQUENCE</scope>
    <source>
        <strain evidence="2">PL_HMW_Pooled</strain>
        <tissue evidence="2">Head</tissue>
    </source>
</reference>
<comment type="caution">
    <text evidence="2">The sequence shown here is derived from an EMBL/GenBank/DDBJ whole genome shotgun (WGS) entry which is preliminary data.</text>
</comment>
<dbReference type="AlphaFoldDB" id="A0AAE1I7G2"/>
<feature type="region of interest" description="Disordered" evidence="1">
    <location>
        <begin position="118"/>
        <end position="138"/>
    </location>
</feature>